<sequence>MANDDTSTKGGDGDTRRRILLALLEHNPASAGTIAEELGLSAAGVRRHLDILVDEGLAETAPAPATGPRGRGRPAKSFRLTDDGRAKFGHAYDSLAAAALDALRDAGGDAAVSAFARRRVAEILAGIEPVGGETDLDDVVGAVVTAFRRHGYAATVSETTGSVQICHHHCPISHVAQDFPQLCAAEHEAVSNLLGQHTQPLATIADGNGICTTNIPLTPVTTHAPAERSGQ</sequence>
<reference evidence="2 5" key="2">
    <citation type="submission" date="2020-04" db="EMBL/GenBank/DDBJ databases">
        <authorList>
            <person name="Hitch T.C.A."/>
            <person name="Wylensek D."/>
            <person name="Clavel T."/>
        </authorList>
    </citation>
    <scope>NUCLEOTIDE SEQUENCE [LARGE SCALE GENOMIC DNA]</scope>
    <source>
        <strain evidence="2 5">BL-383-APC-2I</strain>
    </source>
</reference>
<dbReference type="InterPro" id="IPR050313">
    <property type="entry name" value="Carb_Metab_HTH_regulators"/>
</dbReference>
<dbReference type="SUPFAM" id="SSF46785">
    <property type="entry name" value="Winged helix' DNA-binding domain"/>
    <property type="match status" value="1"/>
</dbReference>
<evidence type="ECO:0000313" key="4">
    <source>
        <dbReference type="Proteomes" id="UP000235363"/>
    </source>
</evidence>
<protein>
    <submittedName>
        <fullName evidence="3">Transcriptional regulator</fullName>
    </submittedName>
</protein>
<dbReference type="Pfam" id="PF12840">
    <property type="entry name" value="HTH_20"/>
    <property type="match status" value="1"/>
</dbReference>
<evidence type="ECO:0000313" key="2">
    <source>
        <dbReference type="EMBL" id="NMF08149.1"/>
    </source>
</evidence>
<feature type="domain" description="HTH arsR-type" evidence="1">
    <location>
        <begin position="9"/>
        <end position="97"/>
    </location>
</feature>
<accession>A0A2N6T1G6</accession>
<dbReference type="SMART" id="SM00418">
    <property type="entry name" value="HTH_ARSR"/>
    <property type="match status" value="1"/>
</dbReference>
<evidence type="ECO:0000313" key="5">
    <source>
        <dbReference type="Proteomes" id="UP000589552"/>
    </source>
</evidence>
<dbReference type="InterPro" id="IPR011991">
    <property type="entry name" value="ArsR-like_HTH"/>
</dbReference>
<dbReference type="Proteomes" id="UP000589552">
    <property type="component" value="Unassembled WGS sequence"/>
</dbReference>
<gene>
    <name evidence="3" type="ORF">CJ204_01485</name>
    <name evidence="2" type="ORF">HF852_00750</name>
</gene>
<dbReference type="CDD" id="cd00090">
    <property type="entry name" value="HTH_ARSR"/>
    <property type="match status" value="1"/>
</dbReference>
<dbReference type="PANTHER" id="PTHR30363:SF28">
    <property type="entry name" value="TRANSCRIPTIONAL REGULATORY PROTEIN-RELATED"/>
    <property type="match status" value="1"/>
</dbReference>
<dbReference type="InterPro" id="IPR001845">
    <property type="entry name" value="HTH_ArsR_DNA-bd_dom"/>
</dbReference>
<evidence type="ECO:0000313" key="3">
    <source>
        <dbReference type="EMBL" id="PMC63164.1"/>
    </source>
</evidence>
<dbReference type="EMBL" id="PNHF01000002">
    <property type="protein sequence ID" value="PMC63164.1"/>
    <property type="molecule type" value="Genomic_DNA"/>
</dbReference>
<dbReference type="Proteomes" id="UP000235363">
    <property type="component" value="Unassembled WGS sequence"/>
</dbReference>
<evidence type="ECO:0000259" key="1">
    <source>
        <dbReference type="SMART" id="SM00418"/>
    </source>
</evidence>
<organism evidence="3 4">
    <name type="scientific">Corynebacterium xerosis</name>
    <dbReference type="NCBI Taxonomy" id="1725"/>
    <lineage>
        <taxon>Bacteria</taxon>
        <taxon>Bacillati</taxon>
        <taxon>Actinomycetota</taxon>
        <taxon>Actinomycetes</taxon>
        <taxon>Mycobacteriales</taxon>
        <taxon>Corynebacteriaceae</taxon>
        <taxon>Corynebacterium</taxon>
    </lineage>
</organism>
<dbReference type="RefSeq" id="WP_060925660.1">
    <property type="nucleotide sequence ID" value="NZ_CP032788.1"/>
</dbReference>
<dbReference type="PANTHER" id="PTHR30363">
    <property type="entry name" value="HTH-TYPE TRANSCRIPTIONAL REGULATOR SRLR-RELATED"/>
    <property type="match status" value="1"/>
</dbReference>
<dbReference type="EMBL" id="JABAGA010000001">
    <property type="protein sequence ID" value="NMF08149.1"/>
    <property type="molecule type" value="Genomic_DNA"/>
</dbReference>
<comment type="caution">
    <text evidence="3">The sequence shown here is derived from an EMBL/GenBank/DDBJ whole genome shotgun (WGS) entry which is preliminary data.</text>
</comment>
<dbReference type="GO" id="GO:0003700">
    <property type="term" value="F:DNA-binding transcription factor activity"/>
    <property type="evidence" value="ECO:0007669"/>
    <property type="project" value="InterPro"/>
</dbReference>
<name>A0A2N6T1G6_9CORY</name>
<dbReference type="Gene3D" id="1.10.10.10">
    <property type="entry name" value="Winged helix-like DNA-binding domain superfamily/Winged helix DNA-binding domain"/>
    <property type="match status" value="1"/>
</dbReference>
<dbReference type="AlphaFoldDB" id="A0A2N6T1G6"/>
<dbReference type="InterPro" id="IPR036390">
    <property type="entry name" value="WH_DNA-bd_sf"/>
</dbReference>
<proteinExistence type="predicted"/>
<dbReference type="GeneID" id="95321916"/>
<reference evidence="3 4" key="1">
    <citation type="submission" date="2017-09" db="EMBL/GenBank/DDBJ databases">
        <title>Bacterial strain isolated from the female urinary microbiota.</title>
        <authorList>
            <person name="Thomas-White K."/>
            <person name="Kumar N."/>
            <person name="Forster S."/>
            <person name="Putonti C."/>
            <person name="Lawley T."/>
            <person name="Wolfe A.J."/>
        </authorList>
    </citation>
    <scope>NUCLEOTIDE SEQUENCE [LARGE SCALE GENOMIC DNA]</scope>
    <source>
        <strain evidence="3 4">UMB0908</strain>
    </source>
</reference>
<dbReference type="InterPro" id="IPR036388">
    <property type="entry name" value="WH-like_DNA-bd_sf"/>
</dbReference>